<protein>
    <submittedName>
        <fullName evidence="1">Uncharacterized protein</fullName>
    </submittedName>
</protein>
<sequence length="157" mass="17519">MAFINPCENIDVHDPHVHIVKRDDKEVIYNCAGHTESALERMMLYKEILDNGGTLSLSQKKDLEAISDYMVTMLQAFITAVSEALAPAIEIIAKTAKQLWDSLTPELQEYLTKPARITLNDVATLPEPYSPAARSTFVPPYDSEARSAQHYPGRGGW</sequence>
<dbReference type="Proteomes" id="UP000261846">
    <property type="component" value="Segment"/>
</dbReference>
<dbReference type="EMBL" id="MH697589">
    <property type="protein sequence ID" value="AXQ52923.1"/>
    <property type="molecule type" value="Genomic_DNA"/>
</dbReference>
<proteinExistence type="predicted"/>
<gene>
    <name evidence="1" type="primary">60</name>
    <name evidence="1" type="ORF">SEA_NEFERTHENA_60</name>
</gene>
<name>A0A385D3G3_9CAUD</name>
<evidence type="ECO:0000313" key="2">
    <source>
        <dbReference type="Proteomes" id="UP000261846"/>
    </source>
</evidence>
<keyword evidence="2" id="KW-1185">Reference proteome</keyword>
<organism evidence="1 2">
    <name type="scientific">Microbacterium phage Neferthena</name>
    <dbReference type="NCBI Taxonomy" id="2301539"/>
    <lineage>
        <taxon>Viruses</taxon>
        <taxon>Duplodnaviria</taxon>
        <taxon>Heunggongvirae</taxon>
        <taxon>Uroviricota</taxon>
        <taxon>Caudoviricetes</taxon>
        <taxon>Neferthenavirus</taxon>
        <taxon>Neferthenavirus neferthena</taxon>
    </lineage>
</organism>
<dbReference type="RefSeq" id="YP_009808235.1">
    <property type="nucleotide sequence ID" value="NC_048038.1"/>
</dbReference>
<dbReference type="GeneID" id="54999134"/>
<dbReference type="KEGG" id="vg:54999134"/>
<evidence type="ECO:0000313" key="1">
    <source>
        <dbReference type="EMBL" id="AXQ52923.1"/>
    </source>
</evidence>
<accession>A0A385D3G3</accession>
<reference evidence="1 2" key="1">
    <citation type="submission" date="2018-07" db="EMBL/GenBank/DDBJ databases">
        <authorList>
            <person name="Bray K.S."/>
            <person name="Carr Z.A."/>
            <person name="Cox A."/>
            <person name="Croney S.M."/>
            <person name="Francisco T.J."/>
            <person name="Gragg K.N."/>
            <person name="Gress-Byrd C.M."/>
            <person name="Holcomb E.R."/>
            <person name="Justice T.A."/>
            <person name="Latham E.D."/>
            <person name="Lovell F.C."/>
            <person name="Miller H.N."/>
            <person name="Quesada C."/>
            <person name="Radey J."/>
            <person name="Robinson P.M."/>
            <person name="Scott K.N."/>
            <person name="Smith C.E."/>
            <person name="Stamey B.D."/>
            <person name="Stanley G.P."/>
            <person name="Suchonic E.A."/>
            <person name="Taylor K.N."/>
            <person name="Weindel N.A."/>
            <person name="Wiseman B.T."/>
            <person name="Eckardt M.A."/>
            <person name="Gainey M.D."/>
            <person name="Wallen J.R."/>
            <person name="Garlena R.A."/>
            <person name="Russell D.A."/>
            <person name="Pope W.H."/>
            <person name="Jacobs-Sera D."/>
            <person name="Hatfull G.F."/>
        </authorList>
    </citation>
    <scope>NUCLEOTIDE SEQUENCE [LARGE SCALE GENOMIC DNA]</scope>
</reference>